<evidence type="ECO:0000313" key="2">
    <source>
        <dbReference type="Proteomes" id="UP000308181"/>
    </source>
</evidence>
<dbReference type="OrthoDB" id="9794575at2"/>
<accession>A0A4U1C5B2</accession>
<reference evidence="1 2" key="1">
    <citation type="submission" date="2019-04" db="EMBL/GenBank/DDBJ databases">
        <title>Pedobacter sp. AR-3-17 sp. nov., isolated from Arctic soil.</title>
        <authorList>
            <person name="Dahal R.H."/>
            <person name="Kim D.-U."/>
        </authorList>
    </citation>
    <scope>NUCLEOTIDE SEQUENCE [LARGE SCALE GENOMIC DNA]</scope>
    <source>
        <strain evidence="1 2">AR-3-17</strain>
    </source>
</reference>
<comment type="caution">
    <text evidence="1">The sequence shown here is derived from an EMBL/GenBank/DDBJ whole genome shotgun (WGS) entry which is preliminary data.</text>
</comment>
<evidence type="ECO:0000313" key="1">
    <source>
        <dbReference type="EMBL" id="TKC00465.1"/>
    </source>
</evidence>
<dbReference type="SUPFAM" id="SSF53756">
    <property type="entry name" value="UDP-Glycosyltransferase/glycogen phosphorylase"/>
    <property type="match status" value="1"/>
</dbReference>
<dbReference type="Proteomes" id="UP000308181">
    <property type="component" value="Unassembled WGS sequence"/>
</dbReference>
<sequence length="426" mass="49889">MDNNDIKQVILIYPYLREETTSKARFLSILNSLIEEKFDVKILEFKYPLKKRIGLGHDEEKKPLDEFVEDRILKINPRLNFIQKIVFLLINKGYNRTWKLFNFINQILTGKDVFSPSNSNIEELIIALAPIKNGYVIVFGGPFGIFTYADKLSKTINYRLILDYRDPWTFGYCALDANPVIQFLKKKLHISREKNLLDRASLIITVSETLRNYFPKKYQKKIKVIINGSNFEYKQPLKFIEAGTFNIVYLGTIYNEQLKDGTFFEAINIFLKNKNRAKVKVQFLGAHLNKLLFSKINDYKLNDVCEVTNRLKAEELIPYLNDASLFLHLKYGNRSGIITSKQMDYISFRKPILLPKTDNGDLEKSITEHDAGFVCNSIEETLNILEKMWVKFEKNENFNITPNNYSNENKRQSQSKRFVEYILQNE</sequence>
<organism evidence="1 2">
    <name type="scientific">Pedobacter cryophilus</name>
    <dbReference type="NCBI Taxonomy" id="2571271"/>
    <lineage>
        <taxon>Bacteria</taxon>
        <taxon>Pseudomonadati</taxon>
        <taxon>Bacteroidota</taxon>
        <taxon>Sphingobacteriia</taxon>
        <taxon>Sphingobacteriales</taxon>
        <taxon>Sphingobacteriaceae</taxon>
        <taxon>Pedobacter</taxon>
    </lineage>
</organism>
<protein>
    <recommendedName>
        <fullName evidence="3">Glycosyltransferase subfamily 4-like N-terminal domain-containing protein</fullName>
    </recommendedName>
</protein>
<gene>
    <name evidence="1" type="ORF">FA046_01940</name>
</gene>
<evidence type="ECO:0008006" key="3">
    <source>
        <dbReference type="Google" id="ProtNLM"/>
    </source>
</evidence>
<dbReference type="AlphaFoldDB" id="A0A4U1C5B2"/>
<dbReference type="RefSeq" id="WP_136824674.1">
    <property type="nucleotide sequence ID" value="NZ_SWBP01000001.1"/>
</dbReference>
<dbReference type="Gene3D" id="3.40.50.2000">
    <property type="entry name" value="Glycogen Phosphorylase B"/>
    <property type="match status" value="2"/>
</dbReference>
<name>A0A4U1C5B2_9SPHI</name>
<proteinExistence type="predicted"/>
<dbReference type="EMBL" id="SWBP01000001">
    <property type="protein sequence ID" value="TKC00465.1"/>
    <property type="molecule type" value="Genomic_DNA"/>
</dbReference>
<keyword evidence="2" id="KW-1185">Reference proteome</keyword>